<dbReference type="EMBL" id="CAMXCT030006689">
    <property type="protein sequence ID" value="CAL4805637.1"/>
    <property type="molecule type" value="Genomic_DNA"/>
</dbReference>
<evidence type="ECO:0000256" key="5">
    <source>
        <dbReference type="SAM" id="Coils"/>
    </source>
</evidence>
<proteinExistence type="predicted"/>
<dbReference type="GO" id="GO:0003924">
    <property type="term" value="F:GTPase activity"/>
    <property type="evidence" value="ECO:0007669"/>
    <property type="project" value="InterPro"/>
</dbReference>
<sequence length="608" mass="66246">MSFAVAAMVYSGDLERRSLVSDEATPESDDEEELHCRHCGHRWEQTAKFCQKCGARRHGKGLRRSASALCQSCCCCSCLVLLLILVIGIPLGLHYEISSFETWLASVAASVLSATMGVPVSLDSVDIDIFGGRVAVEDLRVGSPSGFQHDFLDLDHLVFDIDPMSLLRSRLLGSVNFPSEVEEITVQKLHVFVEELVADSPSNAKVIVDHLNSLAISTALSAPTSQQVEDGAAEAVHALTTKIKADLIQLKDVAIGYCSQPSCQKFGPATYEVPEVKITDVGKKSNGVFLYQLAEVVVRTLLLAVLKAAPENLRENLLRAIGSGIKDQLTSLDFGSVDFGDGNGLQSAGQLAGWASAKVALLPLEASNAAVALNTKALEAENAIRNGAISTQAKMGLEAAKMGTKLTDMGVKANTAFTNMGVKANTELLNAETKANNFFNGLRNDFTSGFTSGLSMEVLLFSYIFLLLLKFKLCCSGSDNAVCKAEKDTTEGNVPNWHRDIVRVCENIPIVLVGNKVDVKDRQVKAKNIQFHRKRNLQYYDLSARSNYNFEKPFLWLARRLTNQGNLQFVGQFAKAPEIQIDQSLIAQHEKELQEAQNVAINDDDEDL</sequence>
<evidence type="ECO:0000256" key="2">
    <source>
        <dbReference type="ARBA" id="ARBA00022741"/>
    </source>
</evidence>
<dbReference type="Pfam" id="PF00071">
    <property type="entry name" value="Ras"/>
    <property type="match status" value="1"/>
</dbReference>
<dbReference type="GO" id="GO:0006606">
    <property type="term" value="P:protein import into nucleus"/>
    <property type="evidence" value="ECO:0007669"/>
    <property type="project" value="TreeGrafter"/>
</dbReference>
<dbReference type="SMART" id="SM00175">
    <property type="entry name" value="RAB"/>
    <property type="match status" value="1"/>
</dbReference>
<dbReference type="SUPFAM" id="SSF52540">
    <property type="entry name" value="P-loop containing nucleoside triphosphate hydrolases"/>
    <property type="match status" value="1"/>
</dbReference>
<dbReference type="OrthoDB" id="48625at2759"/>
<dbReference type="InterPro" id="IPR001806">
    <property type="entry name" value="Small_GTPase"/>
</dbReference>
<protein>
    <submittedName>
        <fullName evidence="8">GTP-binding nuclear protein Ran (GTPase Ran) (Ras-like protein TC4)</fullName>
    </submittedName>
</protein>
<gene>
    <name evidence="7" type="ORF">C1SCF055_LOCUS42901</name>
</gene>
<keyword evidence="6" id="KW-0472">Membrane</keyword>
<dbReference type="GO" id="GO:0000054">
    <property type="term" value="P:ribosomal subunit export from nucleus"/>
    <property type="evidence" value="ECO:0007669"/>
    <property type="project" value="TreeGrafter"/>
</dbReference>
<keyword evidence="3" id="KW-0653">Protein transport</keyword>
<dbReference type="InterPro" id="IPR027417">
    <property type="entry name" value="P-loop_NTPase"/>
</dbReference>
<keyword evidence="6" id="KW-1133">Transmembrane helix</keyword>
<keyword evidence="2" id="KW-0547">Nucleotide-binding</keyword>
<name>A0A9P1M4C7_9DINO</name>
<dbReference type="SMART" id="SM00176">
    <property type="entry name" value="RAN"/>
    <property type="match status" value="1"/>
</dbReference>
<dbReference type="GO" id="GO:0005634">
    <property type="term" value="C:nucleus"/>
    <property type="evidence" value="ECO:0007669"/>
    <property type="project" value="TreeGrafter"/>
</dbReference>
<reference evidence="7" key="1">
    <citation type="submission" date="2022-10" db="EMBL/GenBank/DDBJ databases">
        <authorList>
            <person name="Chen Y."/>
            <person name="Dougan E. K."/>
            <person name="Chan C."/>
            <person name="Rhodes N."/>
            <person name="Thang M."/>
        </authorList>
    </citation>
    <scope>NUCLEOTIDE SEQUENCE</scope>
</reference>
<evidence type="ECO:0000313" key="8">
    <source>
        <dbReference type="EMBL" id="CAL4805637.1"/>
    </source>
</evidence>
<evidence type="ECO:0000313" key="7">
    <source>
        <dbReference type="EMBL" id="CAI4018325.1"/>
    </source>
</evidence>
<accession>A0A9P1M4C7</accession>
<dbReference type="EMBL" id="CAMXCT010006689">
    <property type="protein sequence ID" value="CAI4018325.1"/>
    <property type="molecule type" value="Genomic_DNA"/>
</dbReference>
<dbReference type="EMBL" id="CAMXCT020006689">
    <property type="protein sequence ID" value="CAL1171700.1"/>
    <property type="molecule type" value="Genomic_DNA"/>
</dbReference>
<evidence type="ECO:0000256" key="4">
    <source>
        <dbReference type="ARBA" id="ARBA00023134"/>
    </source>
</evidence>
<comment type="caution">
    <text evidence="7">The sequence shown here is derived from an EMBL/GenBank/DDBJ whole genome shotgun (WGS) entry which is preliminary data.</text>
</comment>
<feature type="transmembrane region" description="Helical" evidence="6">
    <location>
        <begin position="66"/>
        <end position="91"/>
    </location>
</feature>
<dbReference type="AlphaFoldDB" id="A0A9P1M4C7"/>
<dbReference type="InterPro" id="IPR002041">
    <property type="entry name" value="Ran_GTPase"/>
</dbReference>
<keyword evidence="5" id="KW-0175">Coiled coil</keyword>
<organism evidence="7">
    <name type="scientific">Cladocopium goreaui</name>
    <dbReference type="NCBI Taxonomy" id="2562237"/>
    <lineage>
        <taxon>Eukaryota</taxon>
        <taxon>Sar</taxon>
        <taxon>Alveolata</taxon>
        <taxon>Dinophyceae</taxon>
        <taxon>Suessiales</taxon>
        <taxon>Symbiodiniaceae</taxon>
        <taxon>Cladocopium</taxon>
    </lineage>
</organism>
<evidence type="ECO:0000256" key="6">
    <source>
        <dbReference type="SAM" id="Phobius"/>
    </source>
</evidence>
<dbReference type="Proteomes" id="UP001152797">
    <property type="component" value="Unassembled WGS sequence"/>
</dbReference>
<dbReference type="GO" id="GO:0005737">
    <property type="term" value="C:cytoplasm"/>
    <property type="evidence" value="ECO:0007669"/>
    <property type="project" value="TreeGrafter"/>
</dbReference>
<keyword evidence="6" id="KW-0812">Transmembrane</keyword>
<evidence type="ECO:0000313" key="9">
    <source>
        <dbReference type="Proteomes" id="UP001152797"/>
    </source>
</evidence>
<dbReference type="Gene3D" id="3.40.50.300">
    <property type="entry name" value="P-loop containing nucleotide triphosphate hydrolases"/>
    <property type="match status" value="1"/>
</dbReference>
<reference evidence="8 9" key="2">
    <citation type="submission" date="2024-05" db="EMBL/GenBank/DDBJ databases">
        <authorList>
            <person name="Chen Y."/>
            <person name="Shah S."/>
            <person name="Dougan E. K."/>
            <person name="Thang M."/>
            <person name="Chan C."/>
        </authorList>
    </citation>
    <scope>NUCLEOTIDE SEQUENCE [LARGE SCALE GENOMIC DNA]</scope>
</reference>
<feature type="coiled-coil region" evidence="5">
    <location>
        <begin position="579"/>
        <end position="606"/>
    </location>
</feature>
<evidence type="ECO:0000256" key="1">
    <source>
        <dbReference type="ARBA" id="ARBA00022448"/>
    </source>
</evidence>
<keyword evidence="9" id="KW-1185">Reference proteome</keyword>
<dbReference type="GO" id="GO:0005525">
    <property type="term" value="F:GTP binding"/>
    <property type="evidence" value="ECO:0007669"/>
    <property type="project" value="UniProtKB-KW"/>
</dbReference>
<dbReference type="PANTHER" id="PTHR24071:SF0">
    <property type="entry name" value="GTP-BINDING NUCLEAR PROTEIN RAN"/>
    <property type="match status" value="1"/>
</dbReference>
<dbReference type="PROSITE" id="PS51418">
    <property type="entry name" value="RAN"/>
    <property type="match status" value="1"/>
</dbReference>
<keyword evidence="4" id="KW-0342">GTP-binding</keyword>
<dbReference type="PRINTS" id="PR00627">
    <property type="entry name" value="GTPRANTC4"/>
</dbReference>
<dbReference type="PANTHER" id="PTHR24071">
    <property type="entry name" value="RAN GTPASE"/>
    <property type="match status" value="1"/>
</dbReference>
<keyword evidence="1" id="KW-0813">Transport</keyword>
<evidence type="ECO:0000256" key="3">
    <source>
        <dbReference type="ARBA" id="ARBA00022927"/>
    </source>
</evidence>